<keyword evidence="7" id="KW-0175">Coiled coil</keyword>
<dbReference type="GO" id="GO:0016020">
    <property type="term" value="C:membrane"/>
    <property type="evidence" value="ECO:0007669"/>
    <property type="project" value="InterPro"/>
</dbReference>
<proteinExistence type="inferred from homology"/>
<feature type="domain" description="Peptidase M50" evidence="9">
    <location>
        <begin position="215"/>
        <end position="308"/>
    </location>
</feature>
<evidence type="ECO:0000256" key="8">
    <source>
        <dbReference type="SAM" id="Phobius"/>
    </source>
</evidence>
<dbReference type="PANTHER" id="PTHR13325">
    <property type="entry name" value="PROTEASE M50 MEMBRANE-BOUND TRANSCRIPTION FACTOR SITE 2 PROTEASE"/>
    <property type="match status" value="1"/>
</dbReference>
<evidence type="ECO:0000259" key="9">
    <source>
        <dbReference type="Pfam" id="PF02163"/>
    </source>
</evidence>
<dbReference type="GO" id="GO:0004222">
    <property type="term" value="F:metalloendopeptidase activity"/>
    <property type="evidence" value="ECO:0007669"/>
    <property type="project" value="InterPro"/>
</dbReference>
<comment type="subcellular location">
    <subcellularLocation>
        <location evidence="2">Endomembrane system</location>
        <topology evidence="2">Multi-pass membrane protein</topology>
    </subcellularLocation>
</comment>
<feature type="transmembrane region" description="Helical" evidence="8">
    <location>
        <begin position="306"/>
        <end position="326"/>
    </location>
</feature>
<feature type="transmembrane region" description="Helical" evidence="8">
    <location>
        <begin position="173"/>
        <end position="193"/>
    </location>
</feature>
<evidence type="ECO:0000256" key="2">
    <source>
        <dbReference type="ARBA" id="ARBA00004127"/>
    </source>
</evidence>
<dbReference type="GO" id="GO:0012505">
    <property type="term" value="C:endomembrane system"/>
    <property type="evidence" value="ECO:0007669"/>
    <property type="project" value="UniProtKB-SubCell"/>
</dbReference>
<dbReference type="PANTHER" id="PTHR13325:SF3">
    <property type="entry name" value="MEMBRANE-BOUND TRANSCRIPTION FACTOR SITE-2 PROTEASE"/>
    <property type="match status" value="1"/>
</dbReference>
<feature type="transmembrane region" description="Helical" evidence="8">
    <location>
        <begin position="407"/>
        <end position="425"/>
    </location>
</feature>
<dbReference type="CDD" id="cd05709">
    <property type="entry name" value="S2P-M50"/>
    <property type="match status" value="1"/>
</dbReference>
<comment type="similarity">
    <text evidence="3">Belongs to the peptidase M50B family.</text>
</comment>
<keyword evidence="5 8" id="KW-1133">Transmembrane helix</keyword>
<accession>A0A450Y8D9</accession>
<dbReference type="EMBL" id="CAADFT010000001">
    <property type="protein sequence ID" value="VFK37807.1"/>
    <property type="molecule type" value="Genomic_DNA"/>
</dbReference>
<keyword evidence="6 8" id="KW-0472">Membrane</keyword>
<evidence type="ECO:0000256" key="3">
    <source>
        <dbReference type="ARBA" id="ARBA00007931"/>
    </source>
</evidence>
<feature type="transmembrane region" description="Helical" evidence="8">
    <location>
        <begin position="377"/>
        <end position="401"/>
    </location>
</feature>
<feature type="transmembrane region" description="Helical" evidence="8">
    <location>
        <begin position="213"/>
        <end position="230"/>
    </location>
</feature>
<gene>
    <name evidence="10" type="ORF">BECKTC1821E_GA0114239_1001105</name>
</gene>
<keyword evidence="4 8" id="KW-0812">Transmembrane</keyword>
<evidence type="ECO:0000313" key="10">
    <source>
        <dbReference type="EMBL" id="VFK37807.1"/>
    </source>
</evidence>
<evidence type="ECO:0000256" key="5">
    <source>
        <dbReference type="ARBA" id="ARBA00022989"/>
    </source>
</evidence>
<reference evidence="10" key="1">
    <citation type="submission" date="2019-02" db="EMBL/GenBank/DDBJ databases">
        <authorList>
            <person name="Gruber-Vodicka R. H."/>
            <person name="Seah K. B. B."/>
        </authorList>
    </citation>
    <scope>NUCLEOTIDE SEQUENCE</scope>
    <source>
        <strain evidence="10">BECK_BZ125</strain>
    </source>
</reference>
<organism evidence="10">
    <name type="scientific">Candidatus Kentrum sp. TC</name>
    <dbReference type="NCBI Taxonomy" id="2126339"/>
    <lineage>
        <taxon>Bacteria</taxon>
        <taxon>Pseudomonadati</taxon>
        <taxon>Pseudomonadota</taxon>
        <taxon>Gammaproteobacteria</taxon>
        <taxon>Candidatus Kentrum</taxon>
    </lineage>
</organism>
<keyword evidence="10" id="KW-0378">Hydrolase</keyword>
<evidence type="ECO:0000256" key="7">
    <source>
        <dbReference type="SAM" id="Coils"/>
    </source>
</evidence>
<protein>
    <submittedName>
        <fullName evidence="10">Putative peptide zinc metalloprotease protein</fullName>
    </submittedName>
</protein>
<feature type="transmembrane region" description="Helical" evidence="8">
    <location>
        <begin position="274"/>
        <end position="294"/>
    </location>
</feature>
<dbReference type="GO" id="GO:0031293">
    <property type="term" value="P:membrane protein intracellular domain proteolysis"/>
    <property type="evidence" value="ECO:0007669"/>
    <property type="project" value="TreeGrafter"/>
</dbReference>
<dbReference type="InterPro" id="IPR001193">
    <property type="entry name" value="MBTPS2"/>
</dbReference>
<keyword evidence="10" id="KW-0645">Protease</keyword>
<dbReference type="InterPro" id="IPR008915">
    <property type="entry name" value="Peptidase_M50"/>
</dbReference>
<name>A0A450Y8D9_9GAMM</name>
<feature type="transmembrane region" description="Helical" evidence="8">
    <location>
        <begin position="445"/>
        <end position="465"/>
    </location>
</feature>
<comment type="cofactor">
    <cofactor evidence="1">
        <name>Zn(2+)</name>
        <dbReference type="ChEBI" id="CHEBI:29105"/>
    </cofactor>
</comment>
<keyword evidence="10" id="KW-0482">Metalloprotease</keyword>
<evidence type="ECO:0000256" key="4">
    <source>
        <dbReference type="ARBA" id="ARBA00022692"/>
    </source>
</evidence>
<feature type="coiled-coil region" evidence="7">
    <location>
        <begin position="511"/>
        <end position="572"/>
    </location>
</feature>
<sequence>MTGSGFRNARNEAEYLPIKPTTVDDNEYNPMASTLPPLRDELALYPGTPANDGSPTWIIHDPARNRFFHIGWGAFEIISRWALGCPEDIIRQVRSETTLTIDDREIVVTGRFLIANQLTKVWGPEGTARLLKIRTGMKQSWFKWSIHHYLFFRIPLIRPDRFLSSTVKRLSWAWSRGFVMVTGLASLLGLWLIMRQWEAFITTFIDRLSWEGFIYYILALVVAKITHEFAHAYTAKRFGCHVPTMGIAFLVLWPIPYTDVTETWKLQARRQRMIVGAAGMMAEISLAAYATLAWSFLPEGGIREAAFTLATAAWLSSFAVNLLPFLRFDGYYLLSDWLETPNLHQRAFALGRWWLREALFQLGEASPEHFPPARARFLIAFAFLVWIYRLILFLGIAVLVYHFFIKVVGIALFAIEIGWFILLPIGREIKAWSARRNAILRSRRALFSVGMLGVLVILGSIPWYGRIIAPALLQAREQVALYTAGPAFITNIAVTKDRIVTHDAPLFSFANPDLEHRLEQARRRIEILRYELKSASFEASFRSRNQTILAELREAEAERVGLERELSRLSIASPFPFGRLVDFDPQLASGQWLGGGHKLATVLKTDAKGRRDVEIIAYVGEDAVHRIVEDAHCRFYAKALARNGIECRVFLVEKTAPDILAEPAFASVFGGEIKVRVIDDGMVPERAYYRIRIRVRDMESPPLAQARGRVSIEANPESFFGRFWRFAISVLIRESGM</sequence>
<evidence type="ECO:0000256" key="6">
    <source>
        <dbReference type="ARBA" id="ARBA00023136"/>
    </source>
</evidence>
<dbReference type="GO" id="GO:0005737">
    <property type="term" value="C:cytoplasm"/>
    <property type="evidence" value="ECO:0007669"/>
    <property type="project" value="TreeGrafter"/>
</dbReference>
<dbReference type="Pfam" id="PF02163">
    <property type="entry name" value="Peptidase_M50"/>
    <property type="match status" value="1"/>
</dbReference>
<evidence type="ECO:0000256" key="1">
    <source>
        <dbReference type="ARBA" id="ARBA00001947"/>
    </source>
</evidence>
<dbReference type="AlphaFoldDB" id="A0A450Y8D9"/>